<dbReference type="PROSITE" id="PS00108">
    <property type="entry name" value="PROTEIN_KINASE_ST"/>
    <property type="match status" value="1"/>
</dbReference>
<evidence type="ECO:0000256" key="5">
    <source>
        <dbReference type="ARBA" id="ARBA00022679"/>
    </source>
</evidence>
<keyword evidence="8 12" id="KW-0067">ATP-binding</keyword>
<evidence type="ECO:0000256" key="2">
    <source>
        <dbReference type="ARBA" id="ARBA00012513"/>
    </source>
</evidence>
<dbReference type="Pfam" id="PF00069">
    <property type="entry name" value="Pkinase"/>
    <property type="match status" value="1"/>
</dbReference>
<organism evidence="16 17">
    <name type="scientific">Globodera pallida</name>
    <name type="common">Potato cyst nematode worm</name>
    <name type="synonym">Heterodera pallida</name>
    <dbReference type="NCBI Taxonomy" id="36090"/>
    <lineage>
        <taxon>Eukaryota</taxon>
        <taxon>Metazoa</taxon>
        <taxon>Ecdysozoa</taxon>
        <taxon>Nematoda</taxon>
        <taxon>Chromadorea</taxon>
        <taxon>Rhabditida</taxon>
        <taxon>Tylenchina</taxon>
        <taxon>Tylenchomorpha</taxon>
        <taxon>Tylenchoidea</taxon>
        <taxon>Heteroderidae</taxon>
        <taxon>Heteroderinae</taxon>
        <taxon>Globodera</taxon>
    </lineage>
</organism>
<feature type="region of interest" description="Disordered" evidence="14">
    <location>
        <begin position="1"/>
        <end position="38"/>
    </location>
</feature>
<dbReference type="InterPro" id="IPR051138">
    <property type="entry name" value="PIM_Ser/Thr_kinase"/>
</dbReference>
<comment type="catalytic activity">
    <reaction evidence="10">
        <text>L-threonyl-[protein] + ATP = O-phospho-L-threonyl-[protein] + ADP + H(+)</text>
        <dbReference type="Rhea" id="RHEA:46608"/>
        <dbReference type="Rhea" id="RHEA-COMP:11060"/>
        <dbReference type="Rhea" id="RHEA-COMP:11605"/>
        <dbReference type="ChEBI" id="CHEBI:15378"/>
        <dbReference type="ChEBI" id="CHEBI:30013"/>
        <dbReference type="ChEBI" id="CHEBI:30616"/>
        <dbReference type="ChEBI" id="CHEBI:61977"/>
        <dbReference type="ChEBI" id="CHEBI:456216"/>
        <dbReference type="EC" id="2.7.11.1"/>
    </reaction>
</comment>
<evidence type="ECO:0000256" key="4">
    <source>
        <dbReference type="ARBA" id="ARBA00022527"/>
    </source>
</evidence>
<dbReference type="PROSITE" id="PS50011">
    <property type="entry name" value="PROTEIN_KINASE_DOM"/>
    <property type="match status" value="1"/>
</dbReference>
<reference evidence="16" key="1">
    <citation type="submission" date="2013-12" db="EMBL/GenBank/DDBJ databases">
        <authorList>
            <person name="Aslett M."/>
        </authorList>
    </citation>
    <scope>NUCLEOTIDE SEQUENCE [LARGE SCALE GENOMIC DNA]</scope>
    <source>
        <strain evidence="16">Lindley</strain>
    </source>
</reference>
<dbReference type="GO" id="GO:0005524">
    <property type="term" value="F:ATP binding"/>
    <property type="evidence" value="ECO:0007669"/>
    <property type="project" value="UniProtKB-UniRule"/>
</dbReference>
<dbReference type="InterPro" id="IPR000719">
    <property type="entry name" value="Prot_kinase_dom"/>
</dbReference>
<keyword evidence="7" id="KW-0418">Kinase</keyword>
<evidence type="ECO:0000256" key="14">
    <source>
        <dbReference type="SAM" id="MobiDB-lite"/>
    </source>
</evidence>
<evidence type="ECO:0000256" key="1">
    <source>
        <dbReference type="ARBA" id="ARBA00004192"/>
    </source>
</evidence>
<dbReference type="GO" id="GO:0030430">
    <property type="term" value="C:host cell cytoplasm"/>
    <property type="evidence" value="ECO:0007669"/>
    <property type="project" value="UniProtKB-SubCell"/>
</dbReference>
<keyword evidence="5" id="KW-0808">Transferase</keyword>
<dbReference type="FunFam" id="3.30.200.20:FF:000547">
    <property type="entry name" value="Serine/threonine-protein kinase prk-2"/>
    <property type="match status" value="1"/>
</dbReference>
<evidence type="ECO:0000256" key="6">
    <source>
        <dbReference type="ARBA" id="ARBA00022741"/>
    </source>
</evidence>
<feature type="binding site" evidence="12">
    <location>
        <position position="79"/>
    </location>
    <ligand>
        <name>ATP</name>
        <dbReference type="ChEBI" id="CHEBI:30616"/>
    </ligand>
</feature>
<evidence type="ECO:0000259" key="15">
    <source>
        <dbReference type="PROSITE" id="PS50011"/>
    </source>
</evidence>
<feature type="domain" description="Protein kinase" evidence="15">
    <location>
        <begin position="50"/>
        <end position="220"/>
    </location>
</feature>
<evidence type="ECO:0000256" key="3">
    <source>
        <dbReference type="ARBA" id="ARBA00016885"/>
    </source>
</evidence>
<evidence type="ECO:0000256" key="7">
    <source>
        <dbReference type="ARBA" id="ARBA00022777"/>
    </source>
</evidence>
<dbReference type="Proteomes" id="UP000050741">
    <property type="component" value="Unassembled WGS sequence"/>
</dbReference>
<comment type="similarity">
    <text evidence="13">Belongs to the protein kinase superfamily.</text>
</comment>
<feature type="compositionally biased region" description="Low complexity" evidence="14">
    <location>
        <begin position="8"/>
        <end position="19"/>
    </location>
</feature>
<dbReference type="WBParaSite" id="GPLIN_001377100">
    <property type="protein sequence ID" value="GPLIN_001377100"/>
    <property type="gene ID" value="GPLIN_001377100"/>
</dbReference>
<evidence type="ECO:0000256" key="10">
    <source>
        <dbReference type="ARBA" id="ARBA00047899"/>
    </source>
</evidence>
<proteinExistence type="inferred from homology"/>
<keyword evidence="9" id="KW-1035">Host cytoplasm</keyword>
<name>A0A183CLL5_GLOPA</name>
<keyword evidence="4 13" id="KW-0723">Serine/threonine-protein kinase</keyword>
<evidence type="ECO:0000256" key="12">
    <source>
        <dbReference type="PROSITE-ProRule" id="PRU10141"/>
    </source>
</evidence>
<dbReference type="InterPro" id="IPR017441">
    <property type="entry name" value="Protein_kinase_ATP_BS"/>
</dbReference>
<dbReference type="InterPro" id="IPR011009">
    <property type="entry name" value="Kinase-like_dom_sf"/>
</dbReference>
<keyword evidence="6 12" id="KW-0547">Nucleotide-binding</keyword>
<dbReference type="AlphaFoldDB" id="A0A183CLL5"/>
<comment type="catalytic activity">
    <reaction evidence="11">
        <text>L-seryl-[protein] + ATP = O-phospho-L-seryl-[protein] + ADP + H(+)</text>
        <dbReference type="Rhea" id="RHEA:17989"/>
        <dbReference type="Rhea" id="RHEA-COMP:9863"/>
        <dbReference type="Rhea" id="RHEA-COMP:11604"/>
        <dbReference type="ChEBI" id="CHEBI:15378"/>
        <dbReference type="ChEBI" id="CHEBI:29999"/>
        <dbReference type="ChEBI" id="CHEBI:30616"/>
        <dbReference type="ChEBI" id="CHEBI:83421"/>
        <dbReference type="ChEBI" id="CHEBI:456216"/>
        <dbReference type="EC" id="2.7.11.1"/>
    </reaction>
</comment>
<dbReference type="Gene3D" id="3.30.200.20">
    <property type="entry name" value="Phosphorylase Kinase, domain 1"/>
    <property type="match status" value="1"/>
</dbReference>
<keyword evidence="16" id="KW-1185">Reference proteome</keyword>
<reference evidence="16" key="2">
    <citation type="submission" date="2014-05" db="EMBL/GenBank/DDBJ databases">
        <title>The genome and life-stage specific transcriptomes of Globodera pallida elucidate key aspects of plant parasitism by a cyst nematode.</title>
        <authorList>
            <person name="Cotton J.A."/>
            <person name="Lilley C.J."/>
            <person name="Jones L.M."/>
            <person name="Kikuchi T."/>
            <person name="Reid A.J."/>
            <person name="Thorpe P."/>
            <person name="Tsai I.J."/>
            <person name="Beasley H."/>
            <person name="Blok V."/>
            <person name="Cock P.J.A."/>
            <person name="Van den Akker S.E."/>
            <person name="Holroyd N."/>
            <person name="Hunt M."/>
            <person name="Mantelin S."/>
            <person name="Naghra H."/>
            <person name="Pain A."/>
            <person name="Palomares-Rius J.E."/>
            <person name="Zarowiecki M."/>
            <person name="Berriman M."/>
            <person name="Jones J.T."/>
            <person name="Urwin P.E."/>
        </authorList>
    </citation>
    <scope>NUCLEOTIDE SEQUENCE [LARGE SCALE GENOMIC DNA]</scope>
    <source>
        <strain evidence="16">Lindley</strain>
    </source>
</reference>
<sequence length="220" mass="24888">MQRLKKMTIGSIVSSTSGGPLKQQPQAVTTDGDGDKEKSPYDSYFFERNYKLGPELGRGGFGVVYSGFRIADREPVAIKYVARRNVTDWAQLRGKRVPLEIALLEQCSDCPGVIQLLDWYERNDGFLIVMERPSPYCDLFDYITVRGALDEAITRFFFKQIVETAIACAGRSVVHRDIKDENVIIDMKTGQLKLIDFGSGAFLKNDDYTDFEGGWRWMGN</sequence>
<evidence type="ECO:0000256" key="11">
    <source>
        <dbReference type="ARBA" id="ARBA00048679"/>
    </source>
</evidence>
<dbReference type="Gene3D" id="1.10.510.10">
    <property type="entry name" value="Transferase(Phosphotransferase) domain 1"/>
    <property type="match status" value="1"/>
</dbReference>
<evidence type="ECO:0000313" key="17">
    <source>
        <dbReference type="WBParaSite" id="GPLIN_001377100"/>
    </source>
</evidence>
<accession>A0A183CLL5</accession>
<dbReference type="SMART" id="SM00220">
    <property type="entry name" value="S_TKc"/>
    <property type="match status" value="1"/>
</dbReference>
<dbReference type="SUPFAM" id="SSF56112">
    <property type="entry name" value="Protein kinase-like (PK-like)"/>
    <property type="match status" value="1"/>
</dbReference>
<dbReference type="InterPro" id="IPR008271">
    <property type="entry name" value="Ser/Thr_kinase_AS"/>
</dbReference>
<dbReference type="GO" id="GO:0004674">
    <property type="term" value="F:protein serine/threonine kinase activity"/>
    <property type="evidence" value="ECO:0007669"/>
    <property type="project" value="UniProtKB-KW"/>
</dbReference>
<dbReference type="PANTHER" id="PTHR22984">
    <property type="entry name" value="SERINE/THREONINE-PROTEIN KINASE PIM"/>
    <property type="match status" value="1"/>
</dbReference>
<dbReference type="EC" id="2.7.11.1" evidence="2"/>
<dbReference type="PANTHER" id="PTHR22984:SF25">
    <property type="entry name" value="PROTEIN KINASE DOMAIN-CONTAINING PROTEIN"/>
    <property type="match status" value="1"/>
</dbReference>
<dbReference type="PROSITE" id="PS00107">
    <property type="entry name" value="PROTEIN_KINASE_ATP"/>
    <property type="match status" value="1"/>
</dbReference>
<evidence type="ECO:0000256" key="9">
    <source>
        <dbReference type="ARBA" id="ARBA00023200"/>
    </source>
</evidence>
<protein>
    <recommendedName>
        <fullName evidence="3">Serine/threonine-protein kinase 1</fullName>
        <ecNumber evidence="2">2.7.11.1</ecNumber>
    </recommendedName>
</protein>
<dbReference type="GO" id="GO:0005737">
    <property type="term" value="C:cytoplasm"/>
    <property type="evidence" value="ECO:0007669"/>
    <property type="project" value="TreeGrafter"/>
</dbReference>
<reference evidence="17" key="3">
    <citation type="submission" date="2016-06" db="UniProtKB">
        <authorList>
            <consortium name="WormBaseParasite"/>
        </authorList>
    </citation>
    <scope>IDENTIFICATION</scope>
</reference>
<evidence type="ECO:0000256" key="13">
    <source>
        <dbReference type="RuleBase" id="RU000304"/>
    </source>
</evidence>
<evidence type="ECO:0000313" key="16">
    <source>
        <dbReference type="Proteomes" id="UP000050741"/>
    </source>
</evidence>
<evidence type="ECO:0000256" key="8">
    <source>
        <dbReference type="ARBA" id="ARBA00022840"/>
    </source>
</evidence>
<comment type="subcellular location">
    <subcellularLocation>
        <location evidence="1">Host cytoplasm</location>
    </subcellularLocation>
</comment>